<dbReference type="Gene3D" id="3.30.70.270">
    <property type="match status" value="2"/>
</dbReference>
<dbReference type="InParanoid" id="H2ZUM6"/>
<evidence type="ECO:0000256" key="1">
    <source>
        <dbReference type="ARBA" id="ARBA00010879"/>
    </source>
</evidence>
<reference evidence="4" key="3">
    <citation type="submission" date="2025-09" db="UniProtKB">
        <authorList>
            <consortium name="Ensembl"/>
        </authorList>
    </citation>
    <scope>IDENTIFICATION</scope>
</reference>
<dbReference type="Proteomes" id="UP000008672">
    <property type="component" value="Unassembled WGS sequence"/>
</dbReference>
<evidence type="ECO:0000313" key="5">
    <source>
        <dbReference type="Proteomes" id="UP000008672"/>
    </source>
</evidence>
<organism evidence="4 5">
    <name type="scientific">Latimeria chalumnae</name>
    <name type="common">Coelacanth</name>
    <dbReference type="NCBI Taxonomy" id="7897"/>
    <lineage>
        <taxon>Eukaryota</taxon>
        <taxon>Metazoa</taxon>
        <taxon>Chordata</taxon>
        <taxon>Craniata</taxon>
        <taxon>Vertebrata</taxon>
        <taxon>Euteleostomi</taxon>
        <taxon>Coelacanthiformes</taxon>
        <taxon>Coelacanthidae</taxon>
        <taxon>Latimeria</taxon>
    </lineage>
</organism>
<dbReference type="InterPro" id="IPR051320">
    <property type="entry name" value="Viral_Replic_Matur_Polypro"/>
</dbReference>
<dbReference type="GeneTree" id="ENSGT01140000282569"/>
<dbReference type="EMBL" id="AFYH01239431">
    <property type="status" value="NOT_ANNOTATED_CDS"/>
    <property type="molecule type" value="Genomic_DNA"/>
</dbReference>
<dbReference type="InterPro" id="IPR041577">
    <property type="entry name" value="RT_RNaseH_2"/>
</dbReference>
<dbReference type="Pfam" id="PF17919">
    <property type="entry name" value="RT_RNaseH_2"/>
    <property type="match status" value="1"/>
</dbReference>
<keyword evidence="5" id="KW-1185">Reference proteome</keyword>
<dbReference type="InterPro" id="IPR043502">
    <property type="entry name" value="DNA/RNA_pol_sf"/>
</dbReference>
<name>H2ZUM6_LATCH</name>
<evidence type="ECO:0000259" key="3">
    <source>
        <dbReference type="PROSITE" id="PS50878"/>
    </source>
</evidence>
<dbReference type="PANTHER" id="PTHR33064:SF37">
    <property type="entry name" value="RIBONUCLEASE H"/>
    <property type="match status" value="1"/>
</dbReference>
<dbReference type="GO" id="GO:0004523">
    <property type="term" value="F:RNA-DNA hybrid ribonuclease activity"/>
    <property type="evidence" value="ECO:0007669"/>
    <property type="project" value="UniProtKB-EC"/>
</dbReference>
<dbReference type="EC" id="3.1.26.4" evidence="2"/>
<evidence type="ECO:0000256" key="2">
    <source>
        <dbReference type="ARBA" id="ARBA00012180"/>
    </source>
</evidence>
<proteinExistence type="inferred from homology"/>
<protein>
    <recommendedName>
        <fullName evidence="2">ribonuclease H</fullName>
        <ecNumber evidence="2">3.1.26.4</ecNumber>
    </recommendedName>
</protein>
<sequence>KSIVDQNVTAFATHKHDHHTQYTWTCLPQGFHSSPSIFHFHMKVTLSSFSQPKLLLRYIDDLLLATETQEEHLKLFDELLKLLSSAGLKVNPRKAQLLKQQVSFLDVTIGVDGHTPDQHKVEVICQLPLPTSDATLHSFLGLVSYSQEVIPDFAQLAKLLYDLLKKGAEWKWTECHTEAASTLKQRLMTAPALMNPDLTAPFHLEVTATEVALAAVLAQE</sequence>
<dbReference type="eggNOG" id="KOG0017">
    <property type="taxonomic scope" value="Eukaryota"/>
</dbReference>
<dbReference type="OMA" id="WTECHTE"/>
<dbReference type="Gene3D" id="3.10.10.10">
    <property type="entry name" value="HIV Type 1 Reverse Transcriptase, subunit A, domain 1"/>
    <property type="match status" value="1"/>
</dbReference>
<dbReference type="AlphaFoldDB" id="H2ZUM6"/>
<dbReference type="FunFam" id="3.30.70.270:FF:000020">
    <property type="entry name" value="Transposon Tf2-6 polyprotein-like Protein"/>
    <property type="match status" value="1"/>
</dbReference>
<dbReference type="Pfam" id="PF00078">
    <property type="entry name" value="RVT_1"/>
    <property type="match status" value="1"/>
</dbReference>
<dbReference type="Ensembl" id="ENSLACT00000001107.1">
    <property type="protein sequence ID" value="ENSLACP00000001097.1"/>
    <property type="gene ID" value="ENSLACG00000000981.1"/>
</dbReference>
<reference evidence="4" key="2">
    <citation type="submission" date="2025-08" db="UniProtKB">
        <authorList>
            <consortium name="Ensembl"/>
        </authorList>
    </citation>
    <scope>IDENTIFICATION</scope>
</reference>
<dbReference type="InterPro" id="IPR043128">
    <property type="entry name" value="Rev_trsase/Diguanyl_cyclase"/>
</dbReference>
<dbReference type="SUPFAM" id="SSF56672">
    <property type="entry name" value="DNA/RNA polymerases"/>
    <property type="match status" value="1"/>
</dbReference>
<dbReference type="HOGENOM" id="CLU_000384_33_7_1"/>
<dbReference type="STRING" id="7897.ENSLACP00000001097"/>
<accession>H2ZUM6</accession>
<evidence type="ECO:0000313" key="4">
    <source>
        <dbReference type="Ensembl" id="ENSLACP00000001097.1"/>
    </source>
</evidence>
<dbReference type="PROSITE" id="PS50878">
    <property type="entry name" value="RT_POL"/>
    <property type="match status" value="1"/>
</dbReference>
<dbReference type="InterPro" id="IPR000477">
    <property type="entry name" value="RT_dom"/>
</dbReference>
<comment type="similarity">
    <text evidence="1">Belongs to the beta type-B retroviral polymerase family. HERV class-II K(HML-2) pol subfamily.</text>
</comment>
<feature type="domain" description="Reverse transcriptase" evidence="3">
    <location>
        <begin position="1"/>
        <end position="109"/>
    </location>
</feature>
<dbReference type="PANTHER" id="PTHR33064">
    <property type="entry name" value="POL PROTEIN"/>
    <property type="match status" value="1"/>
</dbReference>
<reference evidence="5" key="1">
    <citation type="submission" date="2011-08" db="EMBL/GenBank/DDBJ databases">
        <title>The draft genome of Latimeria chalumnae.</title>
        <authorList>
            <person name="Di Palma F."/>
            <person name="Alfoldi J."/>
            <person name="Johnson J."/>
            <person name="Berlin A."/>
            <person name="Gnerre S."/>
            <person name="Jaffe D."/>
            <person name="MacCallum I."/>
            <person name="Young S."/>
            <person name="Walker B.J."/>
            <person name="Lander E."/>
            <person name="Lindblad-Toh K."/>
        </authorList>
    </citation>
    <scope>NUCLEOTIDE SEQUENCE [LARGE SCALE GENOMIC DNA]</scope>
    <source>
        <strain evidence="5">Wild caught</strain>
    </source>
</reference>